<dbReference type="InterPro" id="IPR011606">
    <property type="entry name" value="Brnchd-chn_aa_trnsp_permease"/>
</dbReference>
<evidence type="ECO:0000256" key="8">
    <source>
        <dbReference type="SAM" id="Phobius"/>
    </source>
</evidence>
<evidence type="ECO:0000256" key="1">
    <source>
        <dbReference type="ARBA" id="ARBA00004651"/>
    </source>
</evidence>
<evidence type="ECO:0000313" key="10">
    <source>
        <dbReference type="Proteomes" id="UP000070371"/>
    </source>
</evidence>
<dbReference type="GO" id="GO:1903785">
    <property type="term" value="P:L-valine transmembrane transport"/>
    <property type="evidence" value="ECO:0007669"/>
    <property type="project" value="TreeGrafter"/>
</dbReference>
<keyword evidence="5 8" id="KW-0812">Transmembrane</keyword>
<dbReference type="RefSeq" id="WP_039001787.1">
    <property type="nucleotide sequence ID" value="NZ_CP014327.1"/>
</dbReference>
<evidence type="ECO:0000256" key="6">
    <source>
        <dbReference type="ARBA" id="ARBA00022989"/>
    </source>
</evidence>
<dbReference type="Pfam" id="PF03591">
    <property type="entry name" value="AzlC"/>
    <property type="match status" value="1"/>
</dbReference>
<dbReference type="STRING" id="1579316.RC74_08080"/>
<comment type="subcellular location">
    <subcellularLocation>
        <location evidence="1">Cell membrane</location>
        <topology evidence="1">Multi-pass membrane protein</topology>
    </subcellularLocation>
</comment>
<gene>
    <name evidence="9" type="ORF">RC74_08080</name>
</gene>
<accession>A0A126UZ98</accession>
<proteinExistence type="inferred from homology"/>
<evidence type="ECO:0000256" key="3">
    <source>
        <dbReference type="ARBA" id="ARBA00022448"/>
    </source>
</evidence>
<dbReference type="GO" id="GO:0005886">
    <property type="term" value="C:plasma membrane"/>
    <property type="evidence" value="ECO:0007669"/>
    <property type="project" value="UniProtKB-SubCell"/>
</dbReference>
<evidence type="ECO:0000256" key="4">
    <source>
        <dbReference type="ARBA" id="ARBA00022475"/>
    </source>
</evidence>
<keyword evidence="3" id="KW-0813">Transport</keyword>
<dbReference type="OrthoDB" id="3579489at2"/>
<sequence length="236" mass="25279">MPNSTIKSAFWRGLRDGSPFLVVGAPFALLFGVVATESGLDILHVMSFSILVIAGAAQFTAVSLMDENAPTIIVLLTSLAVNLRMTMYSASLVPYLGKAPLWQRATVSYLLVDQGYSVSISEYEKRPKMSVAERFAYFAGTMTLLTPVWYIFTFVGAKVGSEIPPAFALDFAVPITFLAMVAPMLRTAAHVAAAVVSIILSLLLGFMPAGTGLLVAAFAAMIVGAQIEVWMERNAT</sequence>
<comment type="similarity">
    <text evidence="2">Belongs to the AzlC family.</text>
</comment>
<organism evidence="9 10">
    <name type="scientific">Falsihalocynthiibacter arcticus</name>
    <dbReference type="NCBI Taxonomy" id="1579316"/>
    <lineage>
        <taxon>Bacteria</taxon>
        <taxon>Pseudomonadati</taxon>
        <taxon>Pseudomonadota</taxon>
        <taxon>Alphaproteobacteria</taxon>
        <taxon>Rhodobacterales</taxon>
        <taxon>Roseobacteraceae</taxon>
        <taxon>Falsihalocynthiibacter</taxon>
    </lineage>
</organism>
<evidence type="ECO:0000256" key="7">
    <source>
        <dbReference type="ARBA" id="ARBA00023136"/>
    </source>
</evidence>
<keyword evidence="4" id="KW-1003">Cell membrane</keyword>
<evidence type="ECO:0000256" key="2">
    <source>
        <dbReference type="ARBA" id="ARBA00010735"/>
    </source>
</evidence>
<dbReference type="Proteomes" id="UP000070371">
    <property type="component" value="Chromosome"/>
</dbReference>
<dbReference type="PANTHER" id="PTHR34979">
    <property type="entry name" value="INNER MEMBRANE PROTEIN YGAZ"/>
    <property type="match status" value="1"/>
</dbReference>
<keyword evidence="10" id="KW-1185">Reference proteome</keyword>
<dbReference type="AlphaFoldDB" id="A0A126UZ98"/>
<dbReference type="PANTHER" id="PTHR34979:SF1">
    <property type="entry name" value="INNER MEMBRANE PROTEIN YGAZ"/>
    <property type="match status" value="1"/>
</dbReference>
<reference evidence="9 10" key="1">
    <citation type="submission" date="2016-02" db="EMBL/GenBank/DDBJ databases">
        <title>Complete genome sequence of Halocynthiibacter arcticus PAMC 20958t from arctic marine sediment.</title>
        <authorList>
            <person name="Lee Y.M."/>
            <person name="Baek K."/>
            <person name="Lee H.K."/>
            <person name="Shin S.C."/>
        </authorList>
    </citation>
    <scope>NUCLEOTIDE SEQUENCE [LARGE SCALE GENOMIC DNA]</scope>
    <source>
        <strain evidence="9">PAMC 20958</strain>
    </source>
</reference>
<evidence type="ECO:0000313" key="9">
    <source>
        <dbReference type="EMBL" id="AML51217.1"/>
    </source>
</evidence>
<dbReference type="EMBL" id="CP014327">
    <property type="protein sequence ID" value="AML51217.1"/>
    <property type="molecule type" value="Genomic_DNA"/>
</dbReference>
<name>A0A126UZ98_9RHOB</name>
<feature type="transmembrane region" description="Helical" evidence="8">
    <location>
        <begin position="163"/>
        <end position="181"/>
    </location>
</feature>
<protein>
    <submittedName>
        <fullName evidence="9">Branched-chain amino acid transporter AzlC</fullName>
    </submittedName>
</protein>
<feature type="transmembrane region" description="Helical" evidence="8">
    <location>
        <begin position="43"/>
        <end position="65"/>
    </location>
</feature>
<keyword evidence="6 8" id="KW-1133">Transmembrane helix</keyword>
<feature type="transmembrane region" description="Helical" evidence="8">
    <location>
        <begin position="135"/>
        <end position="157"/>
    </location>
</feature>
<evidence type="ECO:0000256" key="5">
    <source>
        <dbReference type="ARBA" id="ARBA00022692"/>
    </source>
</evidence>
<feature type="transmembrane region" description="Helical" evidence="8">
    <location>
        <begin position="20"/>
        <end position="36"/>
    </location>
</feature>
<keyword evidence="7 8" id="KW-0472">Membrane</keyword>
<dbReference type="KEGG" id="hat:RC74_08080"/>
<feature type="transmembrane region" description="Helical" evidence="8">
    <location>
        <begin position="213"/>
        <end position="231"/>
    </location>
</feature>